<evidence type="ECO:0000313" key="1">
    <source>
        <dbReference type="EMBL" id="CCG39930.1"/>
    </source>
</evidence>
<keyword evidence="2" id="KW-1185">Reference proteome</keyword>
<dbReference type="AlphaFoldDB" id="H8FNJ2"/>
<organism evidence="1 2">
    <name type="scientific">Magnetospirillum molischianum DSM 120</name>
    <dbReference type="NCBI Taxonomy" id="1150626"/>
    <lineage>
        <taxon>Bacteria</taxon>
        <taxon>Pseudomonadati</taxon>
        <taxon>Pseudomonadota</taxon>
        <taxon>Alphaproteobacteria</taxon>
        <taxon>Rhodospirillales</taxon>
        <taxon>Rhodospirillaceae</taxon>
        <taxon>Magnetospirillum</taxon>
    </lineage>
</organism>
<comment type="caution">
    <text evidence="1">The sequence shown here is derived from an EMBL/GenBank/DDBJ whole genome shotgun (WGS) entry which is preliminary data.</text>
</comment>
<name>H8FNJ2_MAGML</name>
<sequence>MSVFQTHDVAETDKIQLFFVTETD</sequence>
<accession>H8FNJ2</accession>
<reference evidence="1 2" key="1">
    <citation type="journal article" date="2012" name="J. Bacteriol.">
        <title>Draft Genome Sequence of the Purple Photosynthetic Bacterium Phaeospirillum molischianum DSM120, a Particularly Versatile Bacterium.</title>
        <authorList>
            <person name="Duquesne K."/>
            <person name="Prima V."/>
            <person name="Ji B."/>
            <person name="Rouy Z."/>
            <person name="Medigue C."/>
            <person name="Talla E."/>
            <person name="Sturgis J.N."/>
        </authorList>
    </citation>
    <scope>NUCLEOTIDE SEQUENCE [LARGE SCALE GENOMIC DNA]</scope>
    <source>
        <strain evidence="2">DSM120</strain>
    </source>
</reference>
<dbReference type="Proteomes" id="UP000004169">
    <property type="component" value="Unassembled WGS sequence"/>
</dbReference>
<protein>
    <submittedName>
        <fullName evidence="1">Uncharacterized protein</fullName>
    </submittedName>
</protein>
<dbReference type="EMBL" id="CAHP01000004">
    <property type="protein sequence ID" value="CCG39930.1"/>
    <property type="molecule type" value="Genomic_DNA"/>
</dbReference>
<proteinExistence type="predicted"/>
<gene>
    <name evidence="1" type="ORF">PHAMO_120019</name>
</gene>
<evidence type="ECO:0000313" key="2">
    <source>
        <dbReference type="Proteomes" id="UP000004169"/>
    </source>
</evidence>